<dbReference type="KEGG" id="agm:DCE93_13090"/>
<keyword evidence="2" id="KW-1185">Reference proteome</keyword>
<organism evidence="1 2">
    <name type="scientific">Agromyces badenianii</name>
    <dbReference type="NCBI Taxonomy" id="2080742"/>
    <lineage>
        <taxon>Bacteria</taxon>
        <taxon>Bacillati</taxon>
        <taxon>Actinomycetota</taxon>
        <taxon>Actinomycetes</taxon>
        <taxon>Micrococcales</taxon>
        <taxon>Microbacteriaceae</taxon>
        <taxon>Agromyces</taxon>
    </lineage>
</organism>
<evidence type="ECO:0000313" key="2">
    <source>
        <dbReference type="Proteomes" id="UP000244729"/>
    </source>
</evidence>
<dbReference type="PANTHER" id="PTHR43405">
    <property type="entry name" value="GLYCOSYL HYDROLASE DIGH"/>
    <property type="match status" value="1"/>
</dbReference>
<evidence type="ECO:0000313" key="1">
    <source>
        <dbReference type="EMBL" id="AWB96467.1"/>
    </source>
</evidence>
<evidence type="ECO:0008006" key="3">
    <source>
        <dbReference type="Google" id="ProtNLM"/>
    </source>
</evidence>
<reference evidence="1 2" key="1">
    <citation type="submission" date="2018-04" db="EMBL/GenBank/DDBJ databases">
        <authorList>
            <person name="Li J."/>
        </authorList>
    </citation>
    <scope>NUCLEOTIDE SEQUENCE [LARGE SCALE GENOMIC DNA]</scope>
    <source>
        <strain evidence="2">30A</strain>
    </source>
</reference>
<name>A0A2S0WYN6_9MICO</name>
<dbReference type="Gene3D" id="3.20.20.80">
    <property type="entry name" value="Glycosidases"/>
    <property type="match status" value="1"/>
</dbReference>
<dbReference type="AlphaFoldDB" id="A0A2S0WYN6"/>
<dbReference type="OrthoDB" id="100605at2"/>
<dbReference type="EMBL" id="CP028913">
    <property type="protein sequence ID" value="AWB96467.1"/>
    <property type="molecule type" value="Genomic_DNA"/>
</dbReference>
<sequence>MTKRVFGVFLQVSTLDDPSTARSLVASAARHGLSHVFVEHRQPPRWLTDACHAWGMQLIVSMACFFEDDLEVSERSATVEPISAEGRSRPRLEWYTGAVPTDGGIADGLAARAVALLLSSGADGIGLDFIRWPMHWELELRTPGPRLGEYSFDERTVALFCAETGLDLPRNDPAAAAQVILGSFEEEWRAFRTKTITDVVQRVSGSIRAVRPDAWVGAFLVPQEEFERSAAVGQSAAQLAPYVDALLPMAYHSIIHQDVGLASRMFADVRLHADGPAVVPVVQTTADPHFAGAADWGSPFDFDDLVPELGRLADTGHGFVLFPAEGLSDAAWSTVARVIRERTDYPDEQLNYSMRS</sequence>
<dbReference type="InterPro" id="IPR052177">
    <property type="entry name" value="Divisome_Glycosyl_Hydrolase"/>
</dbReference>
<dbReference type="Proteomes" id="UP000244729">
    <property type="component" value="Chromosome"/>
</dbReference>
<accession>A0A2S0WYN6</accession>
<dbReference type="PANTHER" id="PTHR43405:SF1">
    <property type="entry name" value="GLYCOSYL HYDROLASE DIGH"/>
    <property type="match status" value="1"/>
</dbReference>
<dbReference type="RefSeq" id="WP_108596264.1">
    <property type="nucleotide sequence ID" value="NZ_CP028913.1"/>
</dbReference>
<gene>
    <name evidence="1" type="ORF">DCE93_13090</name>
</gene>
<protein>
    <recommendedName>
        <fullName evidence="3">DUF4015 domain-containing protein</fullName>
    </recommendedName>
</protein>
<proteinExistence type="predicted"/>